<dbReference type="InterPro" id="IPR002182">
    <property type="entry name" value="NB-ARC"/>
</dbReference>
<reference evidence="3" key="2">
    <citation type="submission" date="2023-05" db="EMBL/GenBank/DDBJ databases">
        <authorList>
            <consortium name="Lawrence Berkeley National Laboratory"/>
            <person name="Steindorff A."/>
            <person name="Hensen N."/>
            <person name="Bonometti L."/>
            <person name="Westerberg I."/>
            <person name="Brannstrom I.O."/>
            <person name="Guillou S."/>
            <person name="Cros-Aarteil S."/>
            <person name="Calhoun S."/>
            <person name="Haridas S."/>
            <person name="Kuo A."/>
            <person name="Mondo S."/>
            <person name="Pangilinan J."/>
            <person name="Riley R."/>
            <person name="Labutti K."/>
            <person name="Andreopoulos B."/>
            <person name="Lipzen A."/>
            <person name="Chen C."/>
            <person name="Yanf M."/>
            <person name="Daum C."/>
            <person name="Ng V."/>
            <person name="Clum A."/>
            <person name="Ohm R."/>
            <person name="Martin F."/>
            <person name="Silar P."/>
            <person name="Natvig D."/>
            <person name="Lalanne C."/>
            <person name="Gautier V."/>
            <person name="Ament-Velasquez S.L."/>
            <person name="Kruys A."/>
            <person name="Hutchinson M.I."/>
            <person name="Powell A.J."/>
            <person name="Barry K."/>
            <person name="Miller A.N."/>
            <person name="Grigoriev I.V."/>
            <person name="Debuchy R."/>
            <person name="Gladieux P."/>
            <person name="Thoren M.H."/>
            <person name="Johannesson H."/>
        </authorList>
    </citation>
    <scope>NUCLEOTIDE SEQUENCE</scope>
    <source>
        <strain evidence="3">CBS 359.72</strain>
    </source>
</reference>
<reference evidence="3" key="1">
    <citation type="journal article" date="2023" name="Mol. Phylogenet. Evol.">
        <title>Genome-scale phylogeny and comparative genomics of the fungal order Sordariales.</title>
        <authorList>
            <person name="Hensen N."/>
            <person name="Bonometti L."/>
            <person name="Westerberg I."/>
            <person name="Brannstrom I.O."/>
            <person name="Guillou S."/>
            <person name="Cros-Aarteil S."/>
            <person name="Calhoun S."/>
            <person name="Haridas S."/>
            <person name="Kuo A."/>
            <person name="Mondo S."/>
            <person name="Pangilinan J."/>
            <person name="Riley R."/>
            <person name="LaButti K."/>
            <person name="Andreopoulos B."/>
            <person name="Lipzen A."/>
            <person name="Chen C."/>
            <person name="Yan M."/>
            <person name="Daum C."/>
            <person name="Ng V."/>
            <person name="Clum A."/>
            <person name="Steindorff A."/>
            <person name="Ohm R.A."/>
            <person name="Martin F."/>
            <person name="Silar P."/>
            <person name="Natvig D.O."/>
            <person name="Lalanne C."/>
            <person name="Gautier V."/>
            <person name="Ament-Velasquez S.L."/>
            <person name="Kruys A."/>
            <person name="Hutchinson M.I."/>
            <person name="Powell A.J."/>
            <person name="Barry K."/>
            <person name="Miller A.N."/>
            <person name="Grigoriev I.V."/>
            <person name="Debuchy R."/>
            <person name="Gladieux P."/>
            <person name="Hiltunen Thoren M."/>
            <person name="Johannesson H."/>
        </authorList>
    </citation>
    <scope>NUCLEOTIDE SEQUENCE</scope>
    <source>
        <strain evidence="3">CBS 359.72</strain>
    </source>
</reference>
<dbReference type="EMBL" id="MU857718">
    <property type="protein sequence ID" value="KAK4244948.1"/>
    <property type="molecule type" value="Genomic_DNA"/>
</dbReference>
<evidence type="ECO:0000313" key="4">
    <source>
        <dbReference type="Proteomes" id="UP001303647"/>
    </source>
</evidence>
<dbReference type="SUPFAM" id="SSF52540">
    <property type="entry name" value="P-loop containing nucleoside triphosphate hydrolases"/>
    <property type="match status" value="1"/>
</dbReference>
<dbReference type="InterPro" id="IPR027417">
    <property type="entry name" value="P-loop_NTPase"/>
</dbReference>
<dbReference type="Gene3D" id="3.40.50.1580">
    <property type="entry name" value="Nucleoside phosphorylase domain"/>
    <property type="match status" value="1"/>
</dbReference>
<feature type="domain" description="Nucleoside phosphorylase" evidence="2">
    <location>
        <begin position="17"/>
        <end position="278"/>
    </location>
</feature>
<dbReference type="InterPro" id="IPR019734">
    <property type="entry name" value="TPR_rpt"/>
</dbReference>
<dbReference type="Pfam" id="PF12895">
    <property type="entry name" value="ANAPC3"/>
    <property type="match status" value="1"/>
</dbReference>
<dbReference type="GO" id="GO:0003824">
    <property type="term" value="F:catalytic activity"/>
    <property type="evidence" value="ECO:0007669"/>
    <property type="project" value="InterPro"/>
</dbReference>
<dbReference type="Pfam" id="PF13424">
    <property type="entry name" value="TPR_12"/>
    <property type="match status" value="1"/>
</dbReference>
<comment type="caution">
    <text evidence="3">The sequence shown here is derived from an EMBL/GenBank/DDBJ whole genome shotgun (WGS) entry which is preliminary data.</text>
</comment>
<dbReference type="PANTHER" id="PTHR46082">
    <property type="entry name" value="ATP/GTP-BINDING PROTEIN-RELATED"/>
    <property type="match status" value="1"/>
</dbReference>
<dbReference type="SUPFAM" id="SSF48452">
    <property type="entry name" value="TPR-like"/>
    <property type="match status" value="2"/>
</dbReference>
<protein>
    <recommendedName>
        <fullName evidence="5">Kinesin light chain</fullName>
    </recommendedName>
</protein>
<dbReference type="Pfam" id="PF00931">
    <property type="entry name" value="NB-ARC"/>
    <property type="match status" value="1"/>
</dbReference>
<keyword evidence="4" id="KW-1185">Reference proteome</keyword>
<sequence>MNPTGPRRPVTGADFEIAIICALTIEADAVDALFDHHWDDDGFHPYDKAPSDPNAYSTGVIGRHNVVLVHMPGMGKVSAAVVAANCCASFPNIKLALIVGVCGVIPFRPDSSKTTEIVLGDVIVSDGVIQYDLGRRLPEQFVMKDTLLDVQGRPKTEIRSLLAKLKGFRGRNMLQGKMAGYIDVLQGEPELAAVYPGATQDRLYEATYRHVSDGMSCEECACDGKLVSRVRLEQSDGQPMVHFGLIASGDAVMKSGGDRDAIVRQTGVIGFEMESAGVWDVFPCVTKAWQRYAAATAAACMKAVLCHWMPSMTGNVNPAIDGAALPCLYIPLPENPRFVGRDKTLDTLKEMFFVRKKWRKASIFGLGGIGKTQVALQLAYWTKKHRPEFSVFWVPALSNATFEQAFTAIARKLSIPTSGKDDDPKESVRRYLSSKAAGPWLLVLDNADDKDILFGSTDMPRGISEYLPESDDGLTLFTTRSREVAVSVTGIDMIELDKMDSQEAAELLKKSLIIQKDAGHDETATRELLEELTYLPLAIIQAAAYINIKQVPLAEYVELLHGTQQEIVGLMSKEFRDNTRYAGSQNTVATTWLVSLDQIRKSDNIAADLLSFISCIEPKGIPQSLFPSFESTQQLVDAIGTLYAKVFDMHNLVHLATRLWVQQGGLTATASEKATRQLATVFPSDDYKNRTIWREYLPHAIRALQHSKELDIEEKSNLLFRIGRCLIVDGRIEEAVRSLEKACQWKSRHFAEDHPLRLGSQYALVTAYEANGQVKEAMRLLKQIVAIEAKTLTEDHPDRLASQHTPAQAYQANGQVREAITLLKHVVSIREQTLTEDHPDRLTSQHQLATAYQVNVSIRERTLTEDHPNRLASQHVLARAYQANGQVKEAITLLKHVVSIRERTLTEDHPNRLVAQHTLATAYQDNGEVKEAIGLLQQVVAIEAETLAEDHPLRLTSQHILAQAYQDNGQVKEAITLLKDHPERLASQHTLATAYQANGQVKEAITLLKHVDHPDRLASQHTLVGAYQANCQVKKSSNSVPI</sequence>
<dbReference type="Gene3D" id="3.40.50.300">
    <property type="entry name" value="P-loop containing nucleotide triphosphate hydrolases"/>
    <property type="match status" value="1"/>
</dbReference>
<dbReference type="InterPro" id="IPR011990">
    <property type="entry name" value="TPR-like_helical_dom_sf"/>
</dbReference>
<dbReference type="InterPro" id="IPR035994">
    <property type="entry name" value="Nucleoside_phosphorylase_sf"/>
</dbReference>
<dbReference type="PANTHER" id="PTHR46082:SF6">
    <property type="entry name" value="AAA+ ATPASE DOMAIN-CONTAINING PROTEIN-RELATED"/>
    <property type="match status" value="1"/>
</dbReference>
<dbReference type="InterPro" id="IPR053137">
    <property type="entry name" value="NLR-like"/>
</dbReference>
<feature type="domain" description="NB-ARC" evidence="1">
    <location>
        <begin position="343"/>
        <end position="512"/>
    </location>
</feature>
<gene>
    <name evidence="3" type="ORF">C7999DRAFT_43473</name>
</gene>
<dbReference type="Gene3D" id="1.25.40.10">
    <property type="entry name" value="Tetratricopeptide repeat domain"/>
    <property type="match status" value="2"/>
</dbReference>
<proteinExistence type="predicted"/>
<dbReference type="Pfam" id="PF01048">
    <property type="entry name" value="PNP_UDP_1"/>
    <property type="match status" value="1"/>
</dbReference>
<dbReference type="GO" id="GO:0009116">
    <property type="term" value="P:nucleoside metabolic process"/>
    <property type="evidence" value="ECO:0007669"/>
    <property type="project" value="InterPro"/>
</dbReference>
<accession>A0AAN7CML3</accession>
<dbReference type="SMART" id="SM00028">
    <property type="entry name" value="TPR"/>
    <property type="match status" value="3"/>
</dbReference>
<dbReference type="AlphaFoldDB" id="A0AAN7CML3"/>
<dbReference type="GO" id="GO:0043531">
    <property type="term" value="F:ADP binding"/>
    <property type="evidence" value="ECO:0007669"/>
    <property type="project" value="InterPro"/>
</dbReference>
<evidence type="ECO:0008006" key="5">
    <source>
        <dbReference type="Google" id="ProtNLM"/>
    </source>
</evidence>
<dbReference type="InterPro" id="IPR000845">
    <property type="entry name" value="Nucleoside_phosphorylase_d"/>
</dbReference>
<name>A0AAN7CML3_9PEZI</name>
<dbReference type="SUPFAM" id="SSF53167">
    <property type="entry name" value="Purine and uridine phosphorylases"/>
    <property type="match status" value="1"/>
</dbReference>
<evidence type="ECO:0000313" key="3">
    <source>
        <dbReference type="EMBL" id="KAK4244948.1"/>
    </source>
</evidence>
<dbReference type="Proteomes" id="UP001303647">
    <property type="component" value="Unassembled WGS sequence"/>
</dbReference>
<evidence type="ECO:0000259" key="1">
    <source>
        <dbReference type="Pfam" id="PF00931"/>
    </source>
</evidence>
<dbReference type="Pfam" id="PF13374">
    <property type="entry name" value="TPR_10"/>
    <property type="match status" value="2"/>
</dbReference>
<organism evidence="3 4">
    <name type="scientific">Corynascus novoguineensis</name>
    <dbReference type="NCBI Taxonomy" id="1126955"/>
    <lineage>
        <taxon>Eukaryota</taxon>
        <taxon>Fungi</taxon>
        <taxon>Dikarya</taxon>
        <taxon>Ascomycota</taxon>
        <taxon>Pezizomycotina</taxon>
        <taxon>Sordariomycetes</taxon>
        <taxon>Sordariomycetidae</taxon>
        <taxon>Sordariales</taxon>
        <taxon>Chaetomiaceae</taxon>
        <taxon>Corynascus</taxon>
    </lineage>
</organism>
<evidence type="ECO:0000259" key="2">
    <source>
        <dbReference type="Pfam" id="PF01048"/>
    </source>
</evidence>